<evidence type="ECO:0000313" key="3">
    <source>
        <dbReference type="Proteomes" id="UP000481153"/>
    </source>
</evidence>
<comment type="caution">
    <text evidence="2">The sequence shown here is derived from an EMBL/GenBank/DDBJ whole genome shotgun (WGS) entry which is preliminary data.</text>
</comment>
<proteinExistence type="predicted"/>
<organism evidence="2 3">
    <name type="scientific">Aphanomyces euteiches</name>
    <dbReference type="NCBI Taxonomy" id="100861"/>
    <lineage>
        <taxon>Eukaryota</taxon>
        <taxon>Sar</taxon>
        <taxon>Stramenopiles</taxon>
        <taxon>Oomycota</taxon>
        <taxon>Saprolegniomycetes</taxon>
        <taxon>Saprolegniales</taxon>
        <taxon>Verrucalvaceae</taxon>
        <taxon>Aphanomyces</taxon>
    </lineage>
</organism>
<evidence type="ECO:0000313" key="2">
    <source>
        <dbReference type="EMBL" id="KAF0738676.1"/>
    </source>
</evidence>
<dbReference type="Proteomes" id="UP000481153">
    <property type="component" value="Unassembled WGS sequence"/>
</dbReference>
<name>A0A6G0XF71_9STRA</name>
<protein>
    <recommendedName>
        <fullName evidence="1">Tc1-like transposase DDE domain-containing protein</fullName>
    </recommendedName>
</protein>
<dbReference type="EMBL" id="VJMJ01000071">
    <property type="protein sequence ID" value="KAF0738676.1"/>
    <property type="molecule type" value="Genomic_DNA"/>
</dbReference>
<dbReference type="VEuPathDB" id="FungiDB:AeMF1_014145"/>
<reference evidence="2 3" key="1">
    <citation type="submission" date="2019-07" db="EMBL/GenBank/DDBJ databases">
        <title>Genomics analysis of Aphanomyces spp. identifies a new class of oomycete effector associated with host adaptation.</title>
        <authorList>
            <person name="Gaulin E."/>
        </authorList>
    </citation>
    <scope>NUCLEOTIDE SEQUENCE [LARGE SCALE GENOMIC DNA]</scope>
    <source>
        <strain evidence="2 3">ATCC 201684</strain>
    </source>
</reference>
<dbReference type="Gene3D" id="3.30.420.10">
    <property type="entry name" value="Ribonuclease H-like superfamily/Ribonuclease H"/>
    <property type="match status" value="1"/>
</dbReference>
<accession>A0A6G0XF71</accession>
<dbReference type="GO" id="GO:0003676">
    <property type="term" value="F:nucleic acid binding"/>
    <property type="evidence" value="ECO:0007669"/>
    <property type="project" value="InterPro"/>
</dbReference>
<dbReference type="InterPro" id="IPR036397">
    <property type="entry name" value="RNaseH_sf"/>
</dbReference>
<feature type="domain" description="Tc1-like transposase DDE" evidence="1">
    <location>
        <begin position="6"/>
        <end position="66"/>
    </location>
</feature>
<dbReference type="Pfam" id="PF13358">
    <property type="entry name" value="DDE_3"/>
    <property type="match status" value="1"/>
</dbReference>
<keyword evidence="3" id="KW-1185">Reference proteome</keyword>
<sequence>MYPGSNSVWVLDGAKIHCRDDTIMHLRSLGIVPIFLPAYCPFYNPIEYFFGYLKKRFQRSYVECRTETNLICFVVNIMQMFKVFNMANVLCHCGWTTNGRFDPWRGLSHAKVRLGDVELDDNDLGFQVRD</sequence>
<dbReference type="InterPro" id="IPR038717">
    <property type="entry name" value="Tc1-like_DDE_dom"/>
</dbReference>
<gene>
    <name evidence="2" type="ORF">Ae201684_005603</name>
</gene>
<dbReference type="AlphaFoldDB" id="A0A6G0XF71"/>
<evidence type="ECO:0000259" key="1">
    <source>
        <dbReference type="Pfam" id="PF13358"/>
    </source>
</evidence>